<dbReference type="InterPro" id="IPR051466">
    <property type="entry name" value="D-amino_acid_metab_enzyme"/>
</dbReference>
<dbReference type="InterPro" id="IPR001608">
    <property type="entry name" value="Ala_racemase_N"/>
</dbReference>
<dbReference type="SUPFAM" id="SSF51419">
    <property type="entry name" value="PLP-binding barrel"/>
    <property type="match status" value="1"/>
</dbReference>
<accession>A0AAX1N903</accession>
<dbReference type="Gene3D" id="3.20.20.10">
    <property type="entry name" value="Alanine racemase"/>
    <property type="match status" value="1"/>
</dbReference>
<sequence>MGLENNYFELLNSILKEGNRAIPFLMLDLDRIDENIQLLQKELKTEAHLRIVVKSLPSYPLIAYIANKLQTNRYMVFHQPFLSDLASKLDHQADILIGKPMPVKTAAYFYKYISKNNPDFNPFTQIQWLIDTKERALQYLQLAEKLGQSLRLNLEIDIGLHRGGFHSFDALNETLTLISEHSDKIEFSGFMGYDPHVVKIPSVIRSQKTSLKRSNEFYEECKTLVCEKFPQLWKDHLTFNGAGSPTASLHNSASSPLNDIAAGSCFVKPTTFDIPTLHNYQPACFIAAPVLKKMKGTAIPGLEKLKKFMPFINKKNAQSFFIYGGYWKADYIYPEQLEENKLYGVSTNQTMVNAPKNTNLEVDDFVFLRPHQSEFVFLQFGKLVIIKNQKIVDEWELMNNN</sequence>
<keyword evidence="2" id="KW-0413">Isomerase</keyword>
<dbReference type="Proteomes" id="UP000678679">
    <property type="component" value="Chromosome 2"/>
</dbReference>
<dbReference type="KEGG" id="fya:KMW28_24440"/>
<dbReference type="PANTHER" id="PTHR28004">
    <property type="entry name" value="ZGC:162816-RELATED"/>
    <property type="match status" value="1"/>
</dbReference>
<gene>
    <name evidence="2" type="ORF">KMW28_24440</name>
</gene>
<name>A0AAX1N903_9BACT</name>
<organism evidence="2 3">
    <name type="scientific">Flammeovirga yaeyamensis</name>
    <dbReference type="NCBI Taxonomy" id="367791"/>
    <lineage>
        <taxon>Bacteria</taxon>
        <taxon>Pseudomonadati</taxon>
        <taxon>Bacteroidota</taxon>
        <taxon>Cytophagia</taxon>
        <taxon>Cytophagales</taxon>
        <taxon>Flammeovirgaceae</taxon>
        <taxon>Flammeovirga</taxon>
    </lineage>
</organism>
<reference evidence="2 3" key="1">
    <citation type="submission" date="2021-05" db="EMBL/GenBank/DDBJ databases">
        <title>Comparative genomic studies on the polysaccharide-degrading batcterial strains of the Flammeovirga genus.</title>
        <authorList>
            <person name="Zewei F."/>
            <person name="Zheng Z."/>
            <person name="Yu L."/>
            <person name="Ruyue G."/>
            <person name="Yanhong M."/>
            <person name="Yuanyuan C."/>
            <person name="Jingyan G."/>
            <person name="Wenjun H."/>
        </authorList>
    </citation>
    <scope>NUCLEOTIDE SEQUENCE [LARGE SCALE GENOMIC DNA]</scope>
    <source>
        <strain evidence="2 3">NBRC:100898</strain>
    </source>
</reference>
<dbReference type="Pfam" id="PF01168">
    <property type="entry name" value="Ala_racemase_N"/>
    <property type="match status" value="1"/>
</dbReference>
<dbReference type="EC" id="5.1.1.1" evidence="2"/>
<feature type="domain" description="Alanine racemase N-terminal" evidence="1">
    <location>
        <begin position="28"/>
        <end position="213"/>
    </location>
</feature>
<protein>
    <submittedName>
        <fullName evidence="2">Alanine racemase</fullName>
        <ecNumber evidence="2">5.1.1.1</ecNumber>
    </submittedName>
</protein>
<dbReference type="PANTHER" id="PTHR28004:SF2">
    <property type="entry name" value="D-SERINE DEHYDRATASE"/>
    <property type="match status" value="1"/>
</dbReference>
<proteinExistence type="predicted"/>
<dbReference type="GO" id="GO:0008784">
    <property type="term" value="F:alanine racemase activity"/>
    <property type="evidence" value="ECO:0007669"/>
    <property type="project" value="UniProtKB-EC"/>
</dbReference>
<evidence type="ECO:0000313" key="3">
    <source>
        <dbReference type="Proteomes" id="UP000678679"/>
    </source>
</evidence>
<dbReference type="GO" id="GO:0008721">
    <property type="term" value="F:D-serine ammonia-lyase activity"/>
    <property type="evidence" value="ECO:0007669"/>
    <property type="project" value="TreeGrafter"/>
</dbReference>
<dbReference type="GO" id="GO:0036088">
    <property type="term" value="P:D-serine catabolic process"/>
    <property type="evidence" value="ECO:0007669"/>
    <property type="project" value="TreeGrafter"/>
</dbReference>
<dbReference type="RefSeq" id="WP_169663539.1">
    <property type="nucleotide sequence ID" value="NZ_CP076133.1"/>
</dbReference>
<evidence type="ECO:0000313" key="2">
    <source>
        <dbReference type="EMBL" id="QWG04044.1"/>
    </source>
</evidence>
<keyword evidence="3" id="KW-1185">Reference proteome</keyword>
<dbReference type="AlphaFoldDB" id="A0AAX1N903"/>
<evidence type="ECO:0000259" key="1">
    <source>
        <dbReference type="Pfam" id="PF01168"/>
    </source>
</evidence>
<dbReference type="EMBL" id="CP076133">
    <property type="protein sequence ID" value="QWG04044.1"/>
    <property type="molecule type" value="Genomic_DNA"/>
</dbReference>
<dbReference type="InterPro" id="IPR029066">
    <property type="entry name" value="PLP-binding_barrel"/>
</dbReference>